<dbReference type="EMBL" id="GL379910">
    <property type="protein sequence ID" value="EGT34154.1"/>
    <property type="molecule type" value="Genomic_DNA"/>
</dbReference>
<dbReference type="InterPro" id="IPR036116">
    <property type="entry name" value="FN3_sf"/>
</dbReference>
<dbReference type="Gene3D" id="2.60.40.10">
    <property type="entry name" value="Immunoglobulins"/>
    <property type="match status" value="1"/>
</dbReference>
<keyword evidence="2" id="KW-1185">Reference proteome</keyword>
<protein>
    <recommendedName>
        <fullName evidence="3">Fibronectin type-III domain-containing protein</fullName>
    </recommendedName>
</protein>
<name>G0NMJ1_CAEBE</name>
<dbReference type="AlphaFoldDB" id="G0NMJ1"/>
<dbReference type="InterPro" id="IPR013783">
    <property type="entry name" value="Ig-like_fold"/>
</dbReference>
<dbReference type="SUPFAM" id="SSF49265">
    <property type="entry name" value="Fibronectin type III"/>
    <property type="match status" value="1"/>
</dbReference>
<reference evidence="2" key="1">
    <citation type="submission" date="2011-07" db="EMBL/GenBank/DDBJ databases">
        <authorList>
            <consortium name="Caenorhabditis brenneri Sequencing and Analysis Consortium"/>
            <person name="Wilson R.K."/>
        </authorList>
    </citation>
    <scope>NUCLEOTIDE SEQUENCE [LARGE SCALE GENOMIC DNA]</scope>
    <source>
        <strain evidence="2">PB2801</strain>
    </source>
</reference>
<accession>G0NMJ1</accession>
<dbReference type="HOGENOM" id="CLU_1688263_0_0_1"/>
<dbReference type="STRING" id="135651.G0NMJ1"/>
<organism evidence="2">
    <name type="scientific">Caenorhabditis brenneri</name>
    <name type="common">Nematode worm</name>
    <dbReference type="NCBI Taxonomy" id="135651"/>
    <lineage>
        <taxon>Eukaryota</taxon>
        <taxon>Metazoa</taxon>
        <taxon>Ecdysozoa</taxon>
        <taxon>Nematoda</taxon>
        <taxon>Chromadorea</taxon>
        <taxon>Rhabditida</taxon>
        <taxon>Rhabditina</taxon>
        <taxon>Rhabditomorpha</taxon>
        <taxon>Rhabditoidea</taxon>
        <taxon>Rhabditidae</taxon>
        <taxon>Peloderinae</taxon>
        <taxon>Caenorhabditis</taxon>
    </lineage>
</organism>
<proteinExistence type="predicted"/>
<sequence>MDSFDRDESESPIEFVVRYGDNKNTSLWNTRKTNNTWIILDDLKTDTTYSAYVIAKKDNLTSESPFIFPISLDEDMTGLPEPVITIESAFKKEVFTPGDPMTITCSIPPNLYMIEIIMELTMGERDEFLFSRNNYPSKVHHFESSNVYYLVICQLI</sequence>
<evidence type="ECO:0008006" key="3">
    <source>
        <dbReference type="Google" id="ProtNLM"/>
    </source>
</evidence>
<dbReference type="InParanoid" id="G0NMJ1"/>
<dbReference type="OrthoDB" id="5843172at2759"/>
<gene>
    <name evidence="1" type="ORF">CAEBREN_00720</name>
</gene>
<evidence type="ECO:0000313" key="1">
    <source>
        <dbReference type="EMBL" id="EGT34154.1"/>
    </source>
</evidence>
<evidence type="ECO:0000313" key="2">
    <source>
        <dbReference type="Proteomes" id="UP000008068"/>
    </source>
</evidence>
<dbReference type="Proteomes" id="UP000008068">
    <property type="component" value="Unassembled WGS sequence"/>
</dbReference>